<reference evidence="1 2" key="1">
    <citation type="submission" date="2017-06" db="EMBL/GenBank/DDBJ databases">
        <authorList>
            <person name="Kim H.J."/>
            <person name="Triplett B.A."/>
        </authorList>
    </citation>
    <scope>NUCLEOTIDE SEQUENCE [LARGE SCALE GENOMIC DNA]</scope>
    <source>
        <strain evidence="1 2">DSM 29052</strain>
    </source>
</reference>
<organism evidence="1 2">
    <name type="scientific">Puniceibacterium sediminis</name>
    <dbReference type="NCBI Taxonomy" id="1608407"/>
    <lineage>
        <taxon>Bacteria</taxon>
        <taxon>Pseudomonadati</taxon>
        <taxon>Pseudomonadota</taxon>
        <taxon>Alphaproteobacteria</taxon>
        <taxon>Rhodobacterales</taxon>
        <taxon>Paracoccaceae</taxon>
        <taxon>Puniceibacterium</taxon>
    </lineage>
</organism>
<accession>A0A238YQ79</accession>
<sequence>MAVTEARRSGQVVHEIIIDEDEQNWFTRIFGRGGFHLPPRPDRLIRVLPEIYLNLTQES</sequence>
<gene>
    <name evidence="1" type="ORF">SAMN06265370_11927</name>
</gene>
<dbReference type="Proteomes" id="UP000198417">
    <property type="component" value="Unassembled WGS sequence"/>
</dbReference>
<evidence type="ECO:0000313" key="2">
    <source>
        <dbReference type="Proteomes" id="UP000198417"/>
    </source>
</evidence>
<proteinExistence type="predicted"/>
<name>A0A238YQ79_9RHOB</name>
<dbReference type="AlphaFoldDB" id="A0A238YQ79"/>
<protein>
    <submittedName>
        <fullName evidence="1">Uncharacterized protein</fullName>
    </submittedName>
</protein>
<keyword evidence="2" id="KW-1185">Reference proteome</keyword>
<evidence type="ECO:0000313" key="1">
    <source>
        <dbReference type="EMBL" id="SNR73160.1"/>
    </source>
</evidence>
<dbReference type="EMBL" id="FZNN01000019">
    <property type="protein sequence ID" value="SNR73160.1"/>
    <property type="molecule type" value="Genomic_DNA"/>
</dbReference>